<evidence type="ECO:0000256" key="5">
    <source>
        <dbReference type="ARBA" id="ARBA00023136"/>
    </source>
</evidence>
<feature type="transmembrane region" description="Helical" evidence="7">
    <location>
        <begin position="155"/>
        <end position="177"/>
    </location>
</feature>
<evidence type="ECO:0000256" key="7">
    <source>
        <dbReference type="SAM" id="Phobius"/>
    </source>
</evidence>
<evidence type="ECO:0000256" key="6">
    <source>
        <dbReference type="SAM" id="MobiDB-lite"/>
    </source>
</evidence>
<feature type="transmembrane region" description="Helical" evidence="7">
    <location>
        <begin position="298"/>
        <end position="315"/>
    </location>
</feature>
<evidence type="ECO:0000313" key="9">
    <source>
        <dbReference type="EMBL" id="AIR97423.1"/>
    </source>
</evidence>
<keyword evidence="4 7" id="KW-1133">Transmembrane helix</keyword>
<sequence length="744" mass="77535">MPRNQRYDVRPPQAPPVPGPAPGARGTDRCPGGLRWAAALANADWHVTAPLLVSLAAALGTGVHTVTAALGAYALGHGLALPLWGRAADRYGPGRVLRTGLGLAALGSAACALCASGSGWLVLRAATGAAFAAVTPAVALYCHESGGTAPARQRRFADVLAVSAAAAVLAPLGAALLAHAASWRLVFLTLALLTAAAAARATALPSTPPPPGRPARPAGVRPPPSARPLLVLLVLLGLGAAEGAVLLALPALLVPALAAHGGGDGTGGTAVAMAYGAAVLAGGTLLRRSGIRWPPARLVAVGGLLGVAAALTGAARVTPAALTGVAVLLGLSWTLLHTTLQTWLPRLLPAHRRATAASLPATAGVLAGGLAVELAAPQLRAGRTAGVFLVAAALCALLTAAGAVLARRWTTRHVVPRVAVVPSATSVCAPSAGKVSGTGQTRKTRHGFVSSRVRIDRRTRGTPMSRRILVVLSEYGYWGEELIGPLETFDKAGYHVTFATPTGKRPVALPPSMDPDYIDPPLGRSVTTPEMAAKVKAVEASDRLDHPLDLSSWLPDRPYRSKPYFLRDWEAYNTRLEKVQEQIADRYDALLIVGGSGPIVDLANNWRVHDLILAFYALDRPIAAECYGVTCLAFARDQEDRQSIIRGKHVTGHCIEYDYLDGTGFVGTDFNMGPPPYPLEYILRDATAPGGAYHGNFGKTTSVIVDYPFITGRSTPDSYLTGQKTVEVLENGLRQWGFKAQPKD</sequence>
<dbReference type="AlphaFoldDB" id="A0A089X2Y6"/>
<evidence type="ECO:0000256" key="1">
    <source>
        <dbReference type="ARBA" id="ARBA00004651"/>
    </source>
</evidence>
<dbReference type="KEGG" id="sgu:SGLAU_07040"/>
<dbReference type="eggNOG" id="COG0693">
    <property type="taxonomic scope" value="Bacteria"/>
</dbReference>
<dbReference type="Pfam" id="PF17124">
    <property type="entry name" value="ThiJ_like"/>
    <property type="match status" value="1"/>
</dbReference>
<dbReference type="PANTHER" id="PTHR43124">
    <property type="entry name" value="PURINE EFFLUX PUMP PBUE"/>
    <property type="match status" value="1"/>
</dbReference>
<dbReference type="InterPro" id="IPR029062">
    <property type="entry name" value="Class_I_gatase-like"/>
</dbReference>
<dbReference type="CDD" id="cd03141">
    <property type="entry name" value="GATase1_Hsp31_like"/>
    <property type="match status" value="1"/>
</dbReference>
<comment type="subcellular location">
    <subcellularLocation>
        <location evidence="1">Cell membrane</location>
        <topology evidence="1">Multi-pass membrane protein</topology>
    </subcellularLocation>
</comment>
<feature type="compositionally biased region" description="Pro residues" evidence="6">
    <location>
        <begin position="12"/>
        <end position="21"/>
    </location>
</feature>
<feature type="transmembrane region" description="Helical" evidence="7">
    <location>
        <begin position="229"/>
        <end position="253"/>
    </location>
</feature>
<evidence type="ECO:0000259" key="8">
    <source>
        <dbReference type="PROSITE" id="PS50850"/>
    </source>
</evidence>
<dbReference type="GO" id="GO:0022857">
    <property type="term" value="F:transmembrane transporter activity"/>
    <property type="evidence" value="ECO:0007669"/>
    <property type="project" value="InterPro"/>
</dbReference>
<dbReference type="InterPro" id="IPR050189">
    <property type="entry name" value="MFS_Efflux_Transporters"/>
</dbReference>
<organism evidence="9 10">
    <name type="scientific">Streptomyces glaucescens</name>
    <dbReference type="NCBI Taxonomy" id="1907"/>
    <lineage>
        <taxon>Bacteria</taxon>
        <taxon>Bacillati</taxon>
        <taxon>Actinomycetota</taxon>
        <taxon>Actinomycetes</taxon>
        <taxon>Kitasatosporales</taxon>
        <taxon>Streptomycetaceae</taxon>
        <taxon>Streptomyces</taxon>
    </lineage>
</organism>
<feature type="transmembrane region" description="Helical" evidence="7">
    <location>
        <begin position="265"/>
        <end position="286"/>
    </location>
</feature>
<keyword evidence="10" id="KW-1185">Reference proteome</keyword>
<dbReference type="STRING" id="1907.SGLAU_07040"/>
<dbReference type="PANTHER" id="PTHR43124:SF3">
    <property type="entry name" value="CHLORAMPHENICOL EFFLUX PUMP RV0191"/>
    <property type="match status" value="1"/>
</dbReference>
<accession>A0A089X2Y6</accession>
<proteinExistence type="predicted"/>
<gene>
    <name evidence="9" type="ORF">SGLAU_07040</name>
</gene>
<protein>
    <recommendedName>
        <fullName evidence="8">Major facilitator superfamily (MFS) profile domain-containing protein</fullName>
    </recommendedName>
</protein>
<keyword evidence="3 7" id="KW-0812">Transmembrane</keyword>
<name>A0A089X2Y6_STRGA</name>
<dbReference type="Gene3D" id="3.40.50.880">
    <property type="match status" value="1"/>
</dbReference>
<evidence type="ECO:0000256" key="2">
    <source>
        <dbReference type="ARBA" id="ARBA00022475"/>
    </source>
</evidence>
<feature type="transmembrane region" description="Helical" evidence="7">
    <location>
        <begin position="385"/>
        <end position="406"/>
    </location>
</feature>
<feature type="transmembrane region" description="Helical" evidence="7">
    <location>
        <begin position="96"/>
        <end position="115"/>
    </location>
</feature>
<dbReference type="Pfam" id="PF07690">
    <property type="entry name" value="MFS_1"/>
    <property type="match status" value="1"/>
</dbReference>
<feature type="transmembrane region" description="Helical" evidence="7">
    <location>
        <begin position="183"/>
        <end position="203"/>
    </location>
</feature>
<feature type="region of interest" description="Disordered" evidence="6">
    <location>
        <begin position="1"/>
        <end position="26"/>
    </location>
</feature>
<dbReference type="SUPFAM" id="SSF103473">
    <property type="entry name" value="MFS general substrate transporter"/>
    <property type="match status" value="1"/>
</dbReference>
<evidence type="ECO:0000256" key="4">
    <source>
        <dbReference type="ARBA" id="ARBA00022989"/>
    </source>
</evidence>
<keyword evidence="2" id="KW-1003">Cell membrane</keyword>
<dbReference type="Proteomes" id="UP000029482">
    <property type="component" value="Chromosome"/>
</dbReference>
<evidence type="ECO:0000313" key="10">
    <source>
        <dbReference type="Proteomes" id="UP000029482"/>
    </source>
</evidence>
<dbReference type="InterPro" id="IPR032633">
    <property type="entry name" value="ThiJ-like"/>
</dbReference>
<reference evidence="10" key="1">
    <citation type="journal article" date="2015" name="J. Biotechnol.">
        <title>Complete genome sequence of the actinobacterium Streptomyces glaucescens GLA.O (DSM 40922) consisting of a linear chromosome and one linear plasmid.</title>
        <authorList>
            <person name="Ortseifen V."/>
            <person name="Winkler A."/>
            <person name="Albersmeier A."/>
            <person name="Wendler S."/>
            <person name="Puhler A."/>
            <person name="Kalinowski J."/>
            <person name="Ruckert C."/>
        </authorList>
    </citation>
    <scope>NUCLEOTIDE SEQUENCE [LARGE SCALE GENOMIC DNA]</scope>
    <source>
        <strain evidence="10">DSM 40922 / GLA O</strain>
    </source>
</reference>
<dbReference type="EMBL" id="CP009438">
    <property type="protein sequence ID" value="AIR97423.1"/>
    <property type="molecule type" value="Genomic_DNA"/>
</dbReference>
<dbReference type="Gene3D" id="1.20.1250.20">
    <property type="entry name" value="MFS general substrate transporter like domains"/>
    <property type="match status" value="1"/>
</dbReference>
<feature type="transmembrane region" description="Helical" evidence="7">
    <location>
        <begin position="321"/>
        <end position="344"/>
    </location>
</feature>
<feature type="transmembrane region" description="Helical" evidence="7">
    <location>
        <begin position="356"/>
        <end position="379"/>
    </location>
</feature>
<dbReference type="InterPro" id="IPR011701">
    <property type="entry name" value="MFS"/>
</dbReference>
<dbReference type="eggNOG" id="COG2814">
    <property type="taxonomic scope" value="Bacteria"/>
</dbReference>
<dbReference type="HOGENOM" id="CLU_373347_0_0_11"/>
<dbReference type="GO" id="GO:0005886">
    <property type="term" value="C:plasma membrane"/>
    <property type="evidence" value="ECO:0007669"/>
    <property type="project" value="UniProtKB-SubCell"/>
</dbReference>
<feature type="domain" description="Major facilitator superfamily (MFS) profile" evidence="8">
    <location>
        <begin position="1"/>
        <end position="410"/>
    </location>
</feature>
<keyword evidence="5 7" id="KW-0472">Membrane</keyword>
<dbReference type="InterPro" id="IPR036259">
    <property type="entry name" value="MFS_trans_sf"/>
</dbReference>
<dbReference type="SUPFAM" id="SSF52317">
    <property type="entry name" value="Class I glutamine amidotransferase-like"/>
    <property type="match status" value="1"/>
</dbReference>
<evidence type="ECO:0000256" key="3">
    <source>
        <dbReference type="ARBA" id="ARBA00022692"/>
    </source>
</evidence>
<dbReference type="PROSITE" id="PS50850">
    <property type="entry name" value="MFS"/>
    <property type="match status" value="1"/>
</dbReference>
<feature type="transmembrane region" description="Helical" evidence="7">
    <location>
        <begin position="51"/>
        <end position="75"/>
    </location>
</feature>
<dbReference type="InterPro" id="IPR020846">
    <property type="entry name" value="MFS_dom"/>
</dbReference>